<gene>
    <name evidence="3" type="primary">LOC112279576</name>
    <name evidence="2" type="ORF">PHYPA_005512</name>
</gene>
<sequence>MENQVPSENQIGVSGAPAVGNLKRSCVTSALSPKDRHQAVAKSFEAPTPFPPIRKGRGSKKANSKPRMAPSPVSVPPKSSPLSTTERYMSPTDSLVSPVTKGVLARNRRPMRLLNPWGPPKALENTFQGTVQTLKPTLQQR</sequence>
<evidence type="ECO:0000313" key="4">
    <source>
        <dbReference type="Proteomes" id="UP000006727"/>
    </source>
</evidence>
<dbReference type="FunCoup" id="A9SMZ8">
    <property type="interactions" value="75"/>
</dbReference>
<evidence type="ECO:0000256" key="1">
    <source>
        <dbReference type="SAM" id="MobiDB-lite"/>
    </source>
</evidence>
<dbReference type="Gramene" id="Pp3c3_37400V3.2">
    <property type="protein sequence ID" value="Pp3c3_37400V3.2"/>
    <property type="gene ID" value="Pp3c3_37400"/>
</dbReference>
<feature type="region of interest" description="Disordered" evidence="1">
    <location>
        <begin position="1"/>
        <end position="103"/>
    </location>
</feature>
<evidence type="ECO:0000313" key="2">
    <source>
        <dbReference type="EMBL" id="PNR58517.1"/>
    </source>
</evidence>
<evidence type="ECO:0000313" key="3">
    <source>
        <dbReference type="EnsemblPlants" id="Pp3c3_37400V3.1"/>
    </source>
</evidence>
<dbReference type="PANTHER" id="PTHR36747:SF1">
    <property type="entry name" value="HYDROXYPROLINE-RICH GLYCOPROTEIN FAMILY PROTEIN"/>
    <property type="match status" value="1"/>
</dbReference>
<dbReference type="PANTHER" id="PTHR36747">
    <property type="entry name" value="HYDROXYPROLINE-RICH GLYCOPROTEIN FAMILY PROTEIN"/>
    <property type="match status" value="1"/>
</dbReference>
<feature type="compositionally biased region" description="Basic residues" evidence="1">
    <location>
        <begin position="54"/>
        <end position="64"/>
    </location>
</feature>
<feature type="compositionally biased region" description="Polar residues" evidence="1">
    <location>
        <begin position="84"/>
        <end position="97"/>
    </location>
</feature>
<dbReference type="Proteomes" id="UP000006727">
    <property type="component" value="Chromosome 3"/>
</dbReference>
<keyword evidence="4" id="KW-1185">Reference proteome</keyword>
<dbReference type="OrthoDB" id="1903715at2759"/>
<dbReference type="RefSeq" id="XP_024369935.1">
    <property type="nucleotide sequence ID" value="XM_024514167.2"/>
</dbReference>
<dbReference type="KEGG" id="ppp:112279576"/>
<accession>A9SMZ8</accession>
<reference evidence="2 4" key="2">
    <citation type="journal article" date="2018" name="Plant J.">
        <title>The Physcomitrella patens chromosome-scale assembly reveals moss genome structure and evolution.</title>
        <authorList>
            <person name="Lang D."/>
            <person name="Ullrich K.K."/>
            <person name="Murat F."/>
            <person name="Fuchs J."/>
            <person name="Jenkins J."/>
            <person name="Haas F.B."/>
            <person name="Piednoel M."/>
            <person name="Gundlach H."/>
            <person name="Van Bel M."/>
            <person name="Meyberg R."/>
            <person name="Vives C."/>
            <person name="Morata J."/>
            <person name="Symeonidi A."/>
            <person name="Hiss M."/>
            <person name="Muchero W."/>
            <person name="Kamisugi Y."/>
            <person name="Saleh O."/>
            <person name="Blanc G."/>
            <person name="Decker E.L."/>
            <person name="van Gessel N."/>
            <person name="Grimwood J."/>
            <person name="Hayes R.D."/>
            <person name="Graham S.W."/>
            <person name="Gunter L.E."/>
            <person name="McDaniel S.F."/>
            <person name="Hoernstein S.N.W."/>
            <person name="Larsson A."/>
            <person name="Li F.W."/>
            <person name="Perroud P.F."/>
            <person name="Phillips J."/>
            <person name="Ranjan P."/>
            <person name="Rokshar D.S."/>
            <person name="Rothfels C.J."/>
            <person name="Schneider L."/>
            <person name="Shu S."/>
            <person name="Stevenson D.W."/>
            <person name="Thummler F."/>
            <person name="Tillich M."/>
            <person name="Villarreal Aguilar J.C."/>
            <person name="Widiez T."/>
            <person name="Wong G.K."/>
            <person name="Wymore A."/>
            <person name="Zhang Y."/>
            <person name="Zimmer A.D."/>
            <person name="Quatrano R.S."/>
            <person name="Mayer K.F.X."/>
            <person name="Goodstein D."/>
            <person name="Casacuberta J.M."/>
            <person name="Vandepoele K."/>
            <person name="Reski R."/>
            <person name="Cuming A.C."/>
            <person name="Tuskan G.A."/>
            <person name="Maumus F."/>
            <person name="Salse J."/>
            <person name="Schmutz J."/>
            <person name="Rensing S.A."/>
        </authorList>
    </citation>
    <scope>NUCLEOTIDE SEQUENCE [LARGE SCALE GENOMIC DNA]</scope>
    <source>
        <strain evidence="3 4">cv. Gransden 2004</strain>
    </source>
</reference>
<organism evidence="2">
    <name type="scientific">Physcomitrium patens</name>
    <name type="common">Spreading-leaved earth moss</name>
    <name type="synonym">Physcomitrella patens</name>
    <dbReference type="NCBI Taxonomy" id="3218"/>
    <lineage>
        <taxon>Eukaryota</taxon>
        <taxon>Viridiplantae</taxon>
        <taxon>Streptophyta</taxon>
        <taxon>Embryophyta</taxon>
        <taxon>Bryophyta</taxon>
        <taxon>Bryophytina</taxon>
        <taxon>Bryopsida</taxon>
        <taxon>Funariidae</taxon>
        <taxon>Funariales</taxon>
        <taxon>Funariaceae</taxon>
        <taxon>Physcomitrium</taxon>
    </lineage>
</organism>
<name>A9SMZ8_PHYPA</name>
<dbReference type="PaxDb" id="3218-PP1S96_148V6.1"/>
<reference evidence="2 4" key="1">
    <citation type="journal article" date="2008" name="Science">
        <title>The Physcomitrella genome reveals evolutionary insights into the conquest of land by plants.</title>
        <authorList>
            <person name="Rensing S."/>
            <person name="Lang D."/>
            <person name="Zimmer A."/>
            <person name="Terry A."/>
            <person name="Salamov A."/>
            <person name="Shapiro H."/>
            <person name="Nishiyama T."/>
            <person name="Perroud P.-F."/>
            <person name="Lindquist E."/>
            <person name="Kamisugi Y."/>
            <person name="Tanahashi T."/>
            <person name="Sakakibara K."/>
            <person name="Fujita T."/>
            <person name="Oishi K."/>
            <person name="Shin-I T."/>
            <person name="Kuroki Y."/>
            <person name="Toyoda A."/>
            <person name="Suzuki Y."/>
            <person name="Hashimoto A."/>
            <person name="Yamaguchi K."/>
            <person name="Sugano A."/>
            <person name="Kohara Y."/>
            <person name="Fujiyama A."/>
            <person name="Anterola A."/>
            <person name="Aoki S."/>
            <person name="Ashton N."/>
            <person name="Barbazuk W.B."/>
            <person name="Barker E."/>
            <person name="Bennetzen J."/>
            <person name="Bezanilla M."/>
            <person name="Blankenship R."/>
            <person name="Cho S.H."/>
            <person name="Dutcher S."/>
            <person name="Estelle M."/>
            <person name="Fawcett J.A."/>
            <person name="Gundlach H."/>
            <person name="Hanada K."/>
            <person name="Heyl A."/>
            <person name="Hicks K.A."/>
            <person name="Hugh J."/>
            <person name="Lohr M."/>
            <person name="Mayer K."/>
            <person name="Melkozernov A."/>
            <person name="Murata T."/>
            <person name="Nelson D."/>
            <person name="Pils B."/>
            <person name="Prigge M."/>
            <person name="Reiss B."/>
            <person name="Renner T."/>
            <person name="Rombauts S."/>
            <person name="Rushton P."/>
            <person name="Sanderfoot A."/>
            <person name="Schween G."/>
            <person name="Shiu S.-H."/>
            <person name="Stueber K."/>
            <person name="Theodoulou F.L."/>
            <person name="Tu H."/>
            <person name="Van de Peer Y."/>
            <person name="Verrier P.J."/>
            <person name="Waters E."/>
            <person name="Wood A."/>
            <person name="Yang L."/>
            <person name="Cove D."/>
            <person name="Cuming A."/>
            <person name="Hasebe M."/>
            <person name="Lucas S."/>
            <person name="Mishler D.B."/>
            <person name="Reski R."/>
            <person name="Grigoriev I."/>
            <person name="Quatrano R.S."/>
            <person name="Boore J.L."/>
        </authorList>
    </citation>
    <scope>NUCLEOTIDE SEQUENCE [LARGE SCALE GENOMIC DNA]</scope>
    <source>
        <strain evidence="3 4">cv. Gransden 2004</strain>
    </source>
</reference>
<dbReference type="EMBL" id="ABEU02000003">
    <property type="protein sequence ID" value="PNR58517.1"/>
    <property type="molecule type" value="Genomic_DNA"/>
</dbReference>
<feature type="compositionally biased region" description="Polar residues" evidence="1">
    <location>
        <begin position="1"/>
        <end position="12"/>
    </location>
</feature>
<dbReference type="Gramene" id="Pp3c3_37400V3.1">
    <property type="protein sequence ID" value="Pp3c3_37400V3.1"/>
    <property type="gene ID" value="Pp3c3_37400"/>
</dbReference>
<dbReference type="STRING" id="3218.A9SMZ8"/>
<proteinExistence type="predicted"/>
<dbReference type="EnsemblPlants" id="Pp3c3_37400V3.1">
    <property type="protein sequence ID" value="Pp3c3_37400V3.1"/>
    <property type="gene ID" value="Pp3c3_37400"/>
</dbReference>
<reference evidence="3" key="3">
    <citation type="submission" date="2020-12" db="UniProtKB">
        <authorList>
            <consortium name="EnsemblPlants"/>
        </authorList>
    </citation>
    <scope>IDENTIFICATION</scope>
</reference>
<dbReference type="AlphaFoldDB" id="A9SMZ8"/>
<dbReference type="EnsemblPlants" id="Pp3c3_37400V3.2">
    <property type="protein sequence ID" value="Pp3c3_37400V3.2"/>
    <property type="gene ID" value="Pp3c3_37400"/>
</dbReference>
<dbReference type="GeneID" id="112279576"/>
<dbReference type="HOGENOM" id="CLU_1828593_0_0_1"/>
<protein>
    <submittedName>
        <fullName evidence="2 3">Uncharacterized protein</fullName>
    </submittedName>
</protein>